<protein>
    <submittedName>
        <fullName evidence="1">DUF3164 family protein</fullName>
    </submittedName>
</protein>
<proteinExistence type="predicted"/>
<name>A0ABW2QWC8_9NEIS</name>
<gene>
    <name evidence="1" type="ORF">ACFQNF_05750</name>
</gene>
<evidence type="ECO:0000313" key="1">
    <source>
        <dbReference type="EMBL" id="MFC7419379.1"/>
    </source>
</evidence>
<comment type="caution">
    <text evidence="1">The sequence shown here is derived from an EMBL/GenBank/DDBJ whole genome shotgun (WGS) entry which is preliminary data.</text>
</comment>
<dbReference type="InterPro" id="IPR021505">
    <property type="entry name" value="Phage_B3_Orf6"/>
</dbReference>
<dbReference type="EMBL" id="JBHTBQ010000009">
    <property type="protein sequence ID" value="MFC7419379.1"/>
    <property type="molecule type" value="Genomic_DNA"/>
</dbReference>
<dbReference type="RefSeq" id="WP_380186828.1">
    <property type="nucleotide sequence ID" value="NZ_JBHTBQ010000009.1"/>
</dbReference>
<accession>A0ABW2QWC8</accession>
<dbReference type="Pfam" id="PF11363">
    <property type="entry name" value="DUF3164"/>
    <property type="match status" value="1"/>
</dbReference>
<keyword evidence="2" id="KW-1185">Reference proteome</keyword>
<evidence type="ECO:0000313" key="2">
    <source>
        <dbReference type="Proteomes" id="UP001596473"/>
    </source>
</evidence>
<organism evidence="1 2">
    <name type="scientific">Iodobacter arcticus</name>
    <dbReference type="NCBI Taxonomy" id="590593"/>
    <lineage>
        <taxon>Bacteria</taxon>
        <taxon>Pseudomonadati</taxon>
        <taxon>Pseudomonadota</taxon>
        <taxon>Betaproteobacteria</taxon>
        <taxon>Neisseriales</taxon>
        <taxon>Chitinibacteraceae</taxon>
        <taxon>Iodobacter</taxon>
    </lineage>
</organism>
<sequence>MKPEDFMEDAKGRLIPVASIKEIDIERDKLVKEIVVKAKEMRELLRKFKLDLMGDVEAFCDLSFERYNAPIGGKKGNVTLTTFNGQYKVVRAMHDVLTFDEGLQAAKALIDECVNSWSEGANPNIRVLVNDAFQVDKEGKISAGRVLGLRRLQMVDATGKWELAMLALGESLRVQGTVPYIRVYERVGKEGKYEAISLDVAGV</sequence>
<reference evidence="2" key="1">
    <citation type="journal article" date="2019" name="Int. J. Syst. Evol. Microbiol.">
        <title>The Global Catalogue of Microorganisms (GCM) 10K type strain sequencing project: providing services to taxonomists for standard genome sequencing and annotation.</title>
        <authorList>
            <consortium name="The Broad Institute Genomics Platform"/>
            <consortium name="The Broad Institute Genome Sequencing Center for Infectious Disease"/>
            <person name="Wu L."/>
            <person name="Ma J."/>
        </authorList>
    </citation>
    <scope>NUCLEOTIDE SEQUENCE [LARGE SCALE GENOMIC DNA]</scope>
    <source>
        <strain evidence="2">CCUG 62945</strain>
    </source>
</reference>
<dbReference type="Proteomes" id="UP001596473">
    <property type="component" value="Unassembled WGS sequence"/>
</dbReference>